<dbReference type="PANTHER" id="PTHR42695:SF5">
    <property type="entry name" value="GLUTAMINE AMIDOTRANSFERASE YLR126C-RELATED"/>
    <property type="match status" value="1"/>
</dbReference>
<dbReference type="PANTHER" id="PTHR42695">
    <property type="entry name" value="GLUTAMINE AMIDOTRANSFERASE YLR126C-RELATED"/>
    <property type="match status" value="1"/>
</dbReference>
<dbReference type="RefSeq" id="WP_102525167.1">
    <property type="nucleotide sequence ID" value="NZ_LT960612.1"/>
</dbReference>
<evidence type="ECO:0000313" key="3">
    <source>
        <dbReference type="Proteomes" id="UP000235828"/>
    </source>
</evidence>
<proteinExistence type="predicted"/>
<dbReference type="OrthoDB" id="9813383at2"/>
<dbReference type="GO" id="GO:0016740">
    <property type="term" value="F:transferase activity"/>
    <property type="evidence" value="ECO:0007669"/>
    <property type="project" value="UniProtKB-KW"/>
</dbReference>
<keyword evidence="2" id="KW-0315">Glutamine amidotransferase</keyword>
<dbReference type="Gene3D" id="3.40.50.880">
    <property type="match status" value="1"/>
</dbReference>
<dbReference type="PROSITE" id="PS51273">
    <property type="entry name" value="GATASE_TYPE_1"/>
    <property type="match status" value="1"/>
</dbReference>
<dbReference type="KEGG" id="vta:B1471"/>
<dbReference type="InterPro" id="IPR029062">
    <property type="entry name" value="Class_I_gatase-like"/>
</dbReference>
<dbReference type="InterPro" id="IPR017926">
    <property type="entry name" value="GATASE"/>
</dbReference>
<reference evidence="2 3" key="1">
    <citation type="submission" date="2017-10" db="EMBL/GenBank/DDBJ databases">
        <authorList>
            <person name="Banno H."/>
            <person name="Chua N.-H."/>
        </authorList>
    </citation>
    <scope>NUCLEOTIDE SEQUENCE [LARGE SCALE GENOMIC DNA]</scope>
    <source>
        <strain evidence="2">Vibrio tapetis CECT4600</strain>
    </source>
</reference>
<dbReference type="CDD" id="cd01741">
    <property type="entry name" value="GATase1_1"/>
    <property type="match status" value="1"/>
</dbReference>
<dbReference type="Pfam" id="PF00117">
    <property type="entry name" value="GATase"/>
    <property type="match status" value="1"/>
</dbReference>
<evidence type="ECO:0000313" key="2">
    <source>
        <dbReference type="EMBL" id="SON53082.1"/>
    </source>
</evidence>
<evidence type="ECO:0000259" key="1">
    <source>
        <dbReference type="Pfam" id="PF00117"/>
    </source>
</evidence>
<keyword evidence="2" id="KW-0808">Transferase</keyword>
<protein>
    <submittedName>
        <fullName evidence="2">Putative Class I glutamine amidotransferase</fullName>
    </submittedName>
</protein>
<dbReference type="InterPro" id="IPR044992">
    <property type="entry name" value="ChyE-like"/>
</dbReference>
<dbReference type="PRINTS" id="PR00096">
    <property type="entry name" value="GATASE"/>
</dbReference>
<dbReference type="AlphaFoldDB" id="A0A2N8ZMI9"/>
<accession>A0A2N8ZMI9</accession>
<dbReference type="GO" id="GO:0005829">
    <property type="term" value="C:cytosol"/>
    <property type="evidence" value="ECO:0007669"/>
    <property type="project" value="TreeGrafter"/>
</dbReference>
<keyword evidence="3" id="KW-1185">Reference proteome</keyword>
<feature type="domain" description="Glutamine amidotransferase" evidence="1">
    <location>
        <begin position="25"/>
        <end position="185"/>
    </location>
</feature>
<gene>
    <name evidence="2" type="ORF">VTAP4600_B1471</name>
</gene>
<dbReference type="EMBL" id="LT960612">
    <property type="protein sequence ID" value="SON53082.1"/>
    <property type="molecule type" value="Genomic_DNA"/>
</dbReference>
<sequence>MNKSLSRILVIQNDDIVPIGDFGKALQQLGCKLTTHHSYIDSLDSLATADFNGLVVLGGRMSAFDDDQAPFLAGVVDLIKEYHRQQKPIFGICLGAQLLARAFGGEYRSNDGWEVAFTDLSINQVGQQDPVLSGLPETLSMYEMHQDTLELPFDAQLLITGKHCQNQAFRVGQFSYGVQFHPEATADIVNGWADRVATNLDETTRPIHQAMLNTTKNQFLNQQKICNHLAAKWLTLVHKQMV</sequence>
<dbReference type="Proteomes" id="UP000235828">
    <property type="component" value="Chromosome B"/>
</dbReference>
<organism evidence="2 3">
    <name type="scientific">Vibrio tapetis subsp. tapetis</name>
    <dbReference type="NCBI Taxonomy" id="1671868"/>
    <lineage>
        <taxon>Bacteria</taxon>
        <taxon>Pseudomonadati</taxon>
        <taxon>Pseudomonadota</taxon>
        <taxon>Gammaproteobacteria</taxon>
        <taxon>Vibrionales</taxon>
        <taxon>Vibrionaceae</taxon>
        <taxon>Vibrio</taxon>
    </lineage>
</organism>
<dbReference type="SUPFAM" id="SSF52317">
    <property type="entry name" value="Class I glutamine amidotransferase-like"/>
    <property type="match status" value="1"/>
</dbReference>
<name>A0A2N8ZMI9_9VIBR</name>